<evidence type="ECO:0000259" key="6">
    <source>
        <dbReference type="Pfam" id="PF02931"/>
    </source>
</evidence>
<keyword evidence="8" id="KW-1185">Reference proteome</keyword>
<dbReference type="SUPFAM" id="SSF63712">
    <property type="entry name" value="Nicotinic receptor ligand binding domain-like"/>
    <property type="match status" value="1"/>
</dbReference>
<name>A0A2G9UGC6_TELCI</name>
<dbReference type="Pfam" id="PF02931">
    <property type="entry name" value="Neur_chan_LBD"/>
    <property type="match status" value="1"/>
</dbReference>
<organism evidence="7 8">
    <name type="scientific">Teladorsagia circumcincta</name>
    <name type="common">Brown stomach worm</name>
    <name type="synonym">Ostertagia circumcincta</name>
    <dbReference type="NCBI Taxonomy" id="45464"/>
    <lineage>
        <taxon>Eukaryota</taxon>
        <taxon>Metazoa</taxon>
        <taxon>Ecdysozoa</taxon>
        <taxon>Nematoda</taxon>
        <taxon>Chromadorea</taxon>
        <taxon>Rhabditida</taxon>
        <taxon>Rhabditina</taxon>
        <taxon>Rhabditomorpha</taxon>
        <taxon>Strongyloidea</taxon>
        <taxon>Trichostrongylidae</taxon>
        <taxon>Teladorsagia</taxon>
    </lineage>
</organism>
<dbReference type="InterPro" id="IPR036734">
    <property type="entry name" value="Neur_chan_lig-bd_sf"/>
</dbReference>
<keyword evidence="4 5" id="KW-0472">Membrane</keyword>
<accession>A0A2G9UGC6</accession>
<dbReference type="Proteomes" id="UP000230423">
    <property type="component" value="Unassembled WGS sequence"/>
</dbReference>
<reference evidence="7 8" key="1">
    <citation type="submission" date="2015-09" db="EMBL/GenBank/DDBJ databases">
        <title>Draft genome of the parasitic nematode Teladorsagia circumcincta isolate WARC Sus (inbred).</title>
        <authorList>
            <person name="Mitreva M."/>
        </authorList>
    </citation>
    <scope>NUCLEOTIDE SEQUENCE [LARGE SCALE GENOMIC DNA]</scope>
    <source>
        <strain evidence="7 8">S</strain>
    </source>
</reference>
<dbReference type="Gene3D" id="2.70.170.10">
    <property type="entry name" value="Neurotransmitter-gated ion-channel ligand-binding domain"/>
    <property type="match status" value="1"/>
</dbReference>
<dbReference type="InterPro" id="IPR036719">
    <property type="entry name" value="Neuro-gated_channel_TM_sf"/>
</dbReference>
<dbReference type="PROSITE" id="PS00236">
    <property type="entry name" value="NEUROTR_ION_CHANNEL"/>
    <property type="match status" value="1"/>
</dbReference>
<sequence>MDYREDFKKFVWLNSSGYLEFFAPTVTSTACKIRIHDFPFDTQNCSIVIMAQTFSPRDYSIKAMIMAGTASIVGRLGNGEWGIQNVSARTVEKKDAGGYLVEVNYIDVVLKRNPAFYVTVVITPSFIINVLCIFGLFLQSDRMTKLGMALTNIMSLTFILGILAAVLPKSDEIPKIGNLRSGALMTVHKIRRLRNEY</sequence>
<dbReference type="InterPro" id="IPR038050">
    <property type="entry name" value="Neuro_actylchol_rec"/>
</dbReference>
<dbReference type="AlphaFoldDB" id="A0A2G9UGC6"/>
<evidence type="ECO:0000313" key="8">
    <source>
        <dbReference type="Proteomes" id="UP000230423"/>
    </source>
</evidence>
<dbReference type="InterPro" id="IPR018000">
    <property type="entry name" value="Neurotransmitter_ion_chnl_CS"/>
</dbReference>
<evidence type="ECO:0000313" key="7">
    <source>
        <dbReference type="EMBL" id="PIO68530.1"/>
    </source>
</evidence>
<evidence type="ECO:0000256" key="3">
    <source>
        <dbReference type="ARBA" id="ARBA00022989"/>
    </source>
</evidence>
<feature type="domain" description="Neurotransmitter-gated ion-channel ligand-binding" evidence="6">
    <location>
        <begin position="7"/>
        <end position="113"/>
    </location>
</feature>
<dbReference type="SUPFAM" id="SSF90112">
    <property type="entry name" value="Neurotransmitter-gated ion-channel transmembrane pore"/>
    <property type="match status" value="1"/>
</dbReference>
<dbReference type="InterPro" id="IPR006202">
    <property type="entry name" value="Neur_chan_lig-bd"/>
</dbReference>
<feature type="transmembrane region" description="Helical" evidence="5">
    <location>
        <begin position="149"/>
        <end position="167"/>
    </location>
</feature>
<keyword evidence="2 5" id="KW-0812">Transmembrane</keyword>
<dbReference type="InterPro" id="IPR006201">
    <property type="entry name" value="Neur_channel"/>
</dbReference>
<protein>
    <recommendedName>
        <fullName evidence="6">Neurotransmitter-gated ion-channel ligand-binding domain-containing protein</fullName>
    </recommendedName>
</protein>
<comment type="subcellular location">
    <subcellularLocation>
        <location evidence="1">Membrane</location>
        <topology evidence="1">Multi-pass membrane protein</topology>
    </subcellularLocation>
</comment>
<keyword evidence="3 5" id="KW-1133">Transmembrane helix</keyword>
<dbReference type="Gene3D" id="1.20.58.390">
    <property type="entry name" value="Neurotransmitter-gated ion-channel transmembrane domain"/>
    <property type="match status" value="1"/>
</dbReference>
<dbReference type="PANTHER" id="PTHR18945">
    <property type="entry name" value="NEUROTRANSMITTER GATED ION CHANNEL"/>
    <property type="match status" value="1"/>
</dbReference>
<dbReference type="GO" id="GO:0004888">
    <property type="term" value="F:transmembrane signaling receptor activity"/>
    <property type="evidence" value="ECO:0007669"/>
    <property type="project" value="InterPro"/>
</dbReference>
<feature type="transmembrane region" description="Helical" evidence="5">
    <location>
        <begin position="115"/>
        <end position="137"/>
    </location>
</feature>
<gene>
    <name evidence="7" type="ORF">TELCIR_09680</name>
</gene>
<dbReference type="OrthoDB" id="5866477at2759"/>
<evidence type="ECO:0000256" key="5">
    <source>
        <dbReference type="SAM" id="Phobius"/>
    </source>
</evidence>
<dbReference type="EMBL" id="KZ347063">
    <property type="protein sequence ID" value="PIO68530.1"/>
    <property type="molecule type" value="Genomic_DNA"/>
</dbReference>
<dbReference type="GO" id="GO:0016020">
    <property type="term" value="C:membrane"/>
    <property type="evidence" value="ECO:0007669"/>
    <property type="project" value="UniProtKB-SubCell"/>
</dbReference>
<dbReference type="PROSITE" id="PS51257">
    <property type="entry name" value="PROKAR_LIPOPROTEIN"/>
    <property type="match status" value="1"/>
</dbReference>
<proteinExistence type="predicted"/>
<evidence type="ECO:0000256" key="2">
    <source>
        <dbReference type="ARBA" id="ARBA00022692"/>
    </source>
</evidence>
<evidence type="ECO:0000256" key="1">
    <source>
        <dbReference type="ARBA" id="ARBA00004141"/>
    </source>
</evidence>
<evidence type="ECO:0000256" key="4">
    <source>
        <dbReference type="ARBA" id="ARBA00023136"/>
    </source>
</evidence>
<dbReference type="GO" id="GO:0005230">
    <property type="term" value="F:extracellular ligand-gated monoatomic ion channel activity"/>
    <property type="evidence" value="ECO:0007669"/>
    <property type="project" value="InterPro"/>
</dbReference>